<accession>A0A8X7YKB6</accession>
<organism evidence="5 6">
    <name type="scientific">Populus tomentosa</name>
    <name type="common">Chinese white poplar</name>
    <dbReference type="NCBI Taxonomy" id="118781"/>
    <lineage>
        <taxon>Eukaryota</taxon>
        <taxon>Viridiplantae</taxon>
        <taxon>Streptophyta</taxon>
        <taxon>Embryophyta</taxon>
        <taxon>Tracheophyta</taxon>
        <taxon>Spermatophyta</taxon>
        <taxon>Magnoliopsida</taxon>
        <taxon>eudicotyledons</taxon>
        <taxon>Gunneridae</taxon>
        <taxon>Pentapetalae</taxon>
        <taxon>rosids</taxon>
        <taxon>fabids</taxon>
        <taxon>Malpighiales</taxon>
        <taxon>Salicaceae</taxon>
        <taxon>Saliceae</taxon>
        <taxon>Populus</taxon>
    </lineage>
</organism>
<dbReference type="CDD" id="cd06464">
    <property type="entry name" value="ACD_sHsps-like"/>
    <property type="match status" value="1"/>
</dbReference>
<protein>
    <recommendedName>
        <fullName evidence="4">SHSP domain-containing protein</fullName>
    </recommendedName>
</protein>
<sequence>MSLVSKYHVGLDHETKDNWATIQTLLHPTKPAHVQPDTRMFPEGMRKGLEVENLVWMMFDDDKTLAMASSILSWSSAPLLSSKGEVVPSTKPITPCSVSFPSRGGFGKSTAKPSRLALVRAEAAGDHKDTSVDVHVNQQGNNQGTAVERRPRKLVVDVSPFGLLDPLSPMRTMRQMLDTMDRLFDDALTIPSSRNRTGGDVRVPWEIKDEEHEIKMRFDMPGLSKEDVKVSVEDDVLVIKGEHKKEETGDDSWSSSSVSSYDTRLRLPDNCGKDKIKAELKNGVLFINIPKTKVEPKVIDVQIQ</sequence>
<evidence type="ECO:0000256" key="1">
    <source>
        <dbReference type="ARBA" id="ARBA00023016"/>
    </source>
</evidence>
<gene>
    <name evidence="5" type="ORF">POTOM_042646</name>
</gene>
<dbReference type="FunFam" id="2.60.40.790:FF:000059">
    <property type="entry name" value="26.5 kDa heat shock protein, mitochondrial"/>
    <property type="match status" value="1"/>
</dbReference>
<dbReference type="EMBL" id="JAAWWB010000024">
    <property type="protein sequence ID" value="KAG6752624.1"/>
    <property type="molecule type" value="Genomic_DNA"/>
</dbReference>
<dbReference type="InterPro" id="IPR002068">
    <property type="entry name" value="A-crystallin/Hsp20_dom"/>
</dbReference>
<dbReference type="OrthoDB" id="1431247at2759"/>
<name>A0A8X7YKB6_POPTO</name>
<dbReference type="InterPro" id="IPR044587">
    <property type="entry name" value="HSP21-like"/>
</dbReference>
<evidence type="ECO:0000256" key="3">
    <source>
        <dbReference type="RuleBase" id="RU003616"/>
    </source>
</evidence>
<dbReference type="GO" id="GO:0009408">
    <property type="term" value="P:response to heat"/>
    <property type="evidence" value="ECO:0007669"/>
    <property type="project" value="InterPro"/>
</dbReference>
<keyword evidence="6" id="KW-1185">Reference proteome</keyword>
<evidence type="ECO:0000256" key="2">
    <source>
        <dbReference type="PROSITE-ProRule" id="PRU00285"/>
    </source>
</evidence>
<dbReference type="PROSITE" id="PS01031">
    <property type="entry name" value="SHSP"/>
    <property type="match status" value="1"/>
</dbReference>
<keyword evidence="1" id="KW-0346">Stress response</keyword>
<comment type="similarity">
    <text evidence="2 3">Belongs to the small heat shock protein (HSP20) family.</text>
</comment>
<dbReference type="Pfam" id="PF00011">
    <property type="entry name" value="HSP20"/>
    <property type="match status" value="1"/>
</dbReference>
<dbReference type="AlphaFoldDB" id="A0A8X7YKB6"/>
<evidence type="ECO:0000313" key="5">
    <source>
        <dbReference type="EMBL" id="KAG6752624.1"/>
    </source>
</evidence>
<dbReference type="PANTHER" id="PTHR46733:SF4">
    <property type="entry name" value="HEAT SHOCK PROTEIN 21, CHLOROPLASTIC"/>
    <property type="match status" value="1"/>
</dbReference>
<evidence type="ECO:0000259" key="4">
    <source>
        <dbReference type="PROSITE" id="PS01031"/>
    </source>
</evidence>
<feature type="domain" description="SHSP" evidence="4">
    <location>
        <begin position="196"/>
        <end position="304"/>
    </location>
</feature>
<reference evidence="5" key="1">
    <citation type="journal article" date="2020" name="bioRxiv">
        <title>Hybrid origin of Populus tomentosa Carr. identified through genome sequencing and phylogenomic analysis.</title>
        <authorList>
            <person name="An X."/>
            <person name="Gao K."/>
            <person name="Chen Z."/>
            <person name="Li J."/>
            <person name="Yang X."/>
            <person name="Yang X."/>
            <person name="Zhou J."/>
            <person name="Guo T."/>
            <person name="Zhao T."/>
            <person name="Huang S."/>
            <person name="Miao D."/>
            <person name="Khan W.U."/>
            <person name="Rao P."/>
            <person name="Ye M."/>
            <person name="Lei B."/>
            <person name="Liao W."/>
            <person name="Wang J."/>
            <person name="Ji L."/>
            <person name="Li Y."/>
            <person name="Guo B."/>
            <person name="Mustafa N.S."/>
            <person name="Li S."/>
            <person name="Yun Q."/>
            <person name="Keller S.R."/>
            <person name="Mao J."/>
            <person name="Zhang R."/>
            <person name="Strauss S.H."/>
        </authorList>
    </citation>
    <scope>NUCLEOTIDE SEQUENCE</scope>
    <source>
        <strain evidence="5">GM15</strain>
        <tissue evidence="5">Leaf</tissue>
    </source>
</reference>
<dbReference type="PANTHER" id="PTHR46733">
    <property type="entry name" value="26.5 KDA HEAT SHOCK PROTEIN, MITOCHONDRIAL"/>
    <property type="match status" value="1"/>
</dbReference>
<comment type="caution">
    <text evidence="5">The sequence shown here is derived from an EMBL/GenBank/DDBJ whole genome shotgun (WGS) entry which is preliminary data.</text>
</comment>
<proteinExistence type="inferred from homology"/>
<dbReference type="Proteomes" id="UP000886885">
    <property type="component" value="Chromosome 12D"/>
</dbReference>
<evidence type="ECO:0000313" key="6">
    <source>
        <dbReference type="Proteomes" id="UP000886885"/>
    </source>
</evidence>